<keyword evidence="1" id="KW-0472">Membrane</keyword>
<dbReference type="Proteomes" id="UP000332933">
    <property type="component" value="Unassembled WGS sequence"/>
</dbReference>
<dbReference type="EMBL" id="VJMH01005732">
    <property type="protein sequence ID" value="KAF0693285.1"/>
    <property type="molecule type" value="Genomic_DNA"/>
</dbReference>
<feature type="transmembrane region" description="Helical" evidence="1">
    <location>
        <begin position="650"/>
        <end position="675"/>
    </location>
</feature>
<reference evidence="3 4" key="1">
    <citation type="submission" date="2019-03" db="EMBL/GenBank/DDBJ databases">
        <authorList>
            <person name="Gaulin E."/>
            <person name="Dumas B."/>
        </authorList>
    </citation>
    <scope>NUCLEOTIDE SEQUENCE [LARGE SCALE GENOMIC DNA]</scope>
    <source>
        <strain evidence="3">CBS 568.67</strain>
    </source>
</reference>
<feature type="transmembrane region" description="Helical" evidence="1">
    <location>
        <begin position="766"/>
        <end position="786"/>
    </location>
</feature>
<feature type="transmembrane region" description="Helical" evidence="1">
    <location>
        <begin position="1678"/>
        <end position="1698"/>
    </location>
</feature>
<gene>
    <name evidence="3" type="primary">Aste57867_15733</name>
    <name evidence="2" type="ORF">As57867_015677</name>
    <name evidence="3" type="ORF">ASTE57867_15733</name>
</gene>
<feature type="transmembrane region" description="Helical" evidence="1">
    <location>
        <begin position="78"/>
        <end position="96"/>
    </location>
</feature>
<feature type="transmembrane region" description="Helical" evidence="1">
    <location>
        <begin position="736"/>
        <end position="754"/>
    </location>
</feature>
<feature type="transmembrane region" description="Helical" evidence="1">
    <location>
        <begin position="1648"/>
        <end position="1666"/>
    </location>
</feature>
<evidence type="ECO:0000256" key="1">
    <source>
        <dbReference type="SAM" id="Phobius"/>
    </source>
</evidence>
<feature type="transmembrane region" description="Helical" evidence="1">
    <location>
        <begin position="959"/>
        <end position="979"/>
    </location>
</feature>
<feature type="transmembrane region" description="Helical" evidence="1">
    <location>
        <begin position="1610"/>
        <end position="1628"/>
    </location>
</feature>
<keyword evidence="1" id="KW-1133">Transmembrane helix</keyword>
<dbReference type="EMBL" id="CAADRA010005753">
    <property type="protein sequence ID" value="VFT92522.1"/>
    <property type="molecule type" value="Genomic_DNA"/>
</dbReference>
<evidence type="ECO:0000313" key="2">
    <source>
        <dbReference type="EMBL" id="KAF0693285.1"/>
    </source>
</evidence>
<keyword evidence="1" id="KW-0812">Transmembrane</keyword>
<name>A0A485L3R1_9STRA</name>
<proteinExistence type="predicted"/>
<keyword evidence="4" id="KW-1185">Reference proteome</keyword>
<reference evidence="2" key="2">
    <citation type="submission" date="2019-06" db="EMBL/GenBank/DDBJ databases">
        <title>Genomics analysis of Aphanomyces spp. identifies a new class of oomycete effector associated with host adaptation.</title>
        <authorList>
            <person name="Gaulin E."/>
        </authorList>
    </citation>
    <scope>NUCLEOTIDE SEQUENCE</scope>
    <source>
        <strain evidence="2">CBS 578.67</strain>
    </source>
</reference>
<evidence type="ECO:0000313" key="3">
    <source>
        <dbReference type="EMBL" id="VFT92522.1"/>
    </source>
</evidence>
<organism evidence="3 4">
    <name type="scientific">Aphanomyces stellatus</name>
    <dbReference type="NCBI Taxonomy" id="120398"/>
    <lineage>
        <taxon>Eukaryota</taxon>
        <taxon>Sar</taxon>
        <taxon>Stramenopiles</taxon>
        <taxon>Oomycota</taxon>
        <taxon>Saprolegniomycetes</taxon>
        <taxon>Saprolegniales</taxon>
        <taxon>Verrucalvaceae</taxon>
        <taxon>Aphanomyces</taxon>
    </lineage>
</organism>
<feature type="transmembrane region" description="Helical" evidence="1">
    <location>
        <begin position="695"/>
        <end position="715"/>
    </location>
</feature>
<protein>
    <submittedName>
        <fullName evidence="3">Aste57867_15733 protein</fullName>
    </submittedName>
</protein>
<evidence type="ECO:0000313" key="4">
    <source>
        <dbReference type="Proteomes" id="UP000332933"/>
    </source>
</evidence>
<accession>A0A485L3R1</accession>
<feature type="transmembrane region" description="Helical" evidence="1">
    <location>
        <begin position="1564"/>
        <end position="1589"/>
    </location>
</feature>
<feature type="transmembrane region" description="Helical" evidence="1">
    <location>
        <begin position="823"/>
        <end position="844"/>
    </location>
</feature>
<sequence length="1857" mass="201874">MKTKVAQFDLSEVEDKIQDDIVATEVPEDVPTELPRSVEVAQQQHRPSPLETRKSWKDDREHILENVPMTPLQMLESGVGFAYVIASVCGSVLFFFKVKPNLQNDMWWPSFNASGAQTFLADVVNAALTTSSATAVDLFAPTTFMAKDYSTADAAVDQSIVYARSLLCAPSASFEDVIAGMHSTSATENFIMFTQYCWVDFDKKYELAHTLVRQQRCLANDADNAAIHMESVLRNVIWDAFLSAFGGGFRVTIETPLGELPGGAAFMASVKQNTFTDVAVEAAYWRSKKMTTFALQLKNSWGQGVTEFITVENALGMQQRLAIKNVALTFRGAQWTTNMMYWGLWNDMTKLSCSLVRGTSTHFEKVGLGRFASWADLVVTTPNNVTALWTTEIGPYNSIDLRFMPVLASLRALVATFQTNLNAQRLVPPFVSAFATIPPAVVDAVPSAWTTTSGSVNTWAYYGGSPFCTAGAPTPFVQQSFGFTDACLDQNPMLMALTPTSTLFGLLAHGATNPPALPAQVCRLAVSTSPACAATMAAAATSLGLFDATAMKAVQALVAAAAADVAALKLSTMQFARLGAANMTLLEEPMVATSPWSVFGWTQLFDWAGMAREAWRLEGDVRSITLLSQAYKTVSFQPSQLEIPQSAGRYLVVLMAYVSTMLGFVALVMLVYGATTRFRVLGRNLLRFNRVVGSVWVGRTLLFVRGMTATILLSTSRITFSTTNGLSRFEFGSTNFFYAAIITAEATWVGYAAQDLLIVVVPKVTLAGATASSLLSWLVLFVLEVVAPIRATVVVNQICATVTMAKMASCNSAFVQFGSVTRLVVVVAIQLGCIFVMYIAAAAFKWTRRLREMPLVIPGAAEAFLDIPTHKIHSNVINLDKPTLAMTGLLSFSWAMTHYVFDVKLWTVIAISDFERKQGCKNSIALKTPEFLARPSSLQSGTIVKAPTKAHAFGTKERIIAVGGLGYMMATLAGSAIYITTTGANMANDFWWVSFNSTGAQTFLGNWFNTQLLLQPTSHTERLDDLKYADYSMYNGTKTTIQIGPTYVRNVLYEGANSILTAIQGVRQMDGCKVPWIMTSYCWLDFAKTHPMANTAARQARCASSMDGNAAVYMESVLRNLNWPQFTRCWGASFETAIAGDLTSASDAAWLAGIQAVTTSLQDEATLWTTTYRLVEYTTQFQNFKSLGLVETFNIQNAFGINYGVTIKASKPAFQIAAQTTFKLYWALASDLWAVATPGTPIAGMSLLASSPRFAYRTQSIESVLMTNSSMLPPALLPTQLAFRSLVGPFGSIDAHHVACPESLRHFYLTATTMLSTLLATGSTNVQSTVASSTHAQVAFAKIVVPLTMSGTPRAWQALSPVGGSPLCPSFKTGVGLYAFWSDGGCPNFLEFMRPTPITLFAAAVGIGISTMPAASIAATCALDTTSIPVCMSTLNAVQSFVQAYVPASDASALVALAGAAQLDVAGVPVEQFQYFGPSANTTTTGATTIAALHAPLFDSADPTFNFYAMEMAIEWAVGLREVVRFAGDTGALTLLSILYPQTTQQANPLEVPTNVAVYFRACIYYVTFIIGTIAGLATVFIVTSYGLVEGLNMLEINRVGGTVWIGRPLLFLRGIVAFCLLSTSSLVLQQHGPLGTVTAFETTHLEWYKTILASGEVGWFVYVINDICIPLTQGYTSTYVMVAGALAWVVAVIMSFAQPVVHSVTVHRVCEMVQVDLQLVCDAGTVYIGSVARFGQLILMCLVVTLGCYLMERIRRPKLGNSRSHVSHFFSEGAKYVFSLDEWVYNGHSYLDKASAILTGVFCVEIKDTLYVLDIKIWRTFVIPVPQDMRIKQSDADRHHLRYAVPLLDKEFGVHV</sequence>
<feature type="transmembrane region" description="Helical" evidence="1">
    <location>
        <begin position="1735"/>
        <end position="1752"/>
    </location>
</feature>